<dbReference type="AlphaFoldDB" id="A0A9Q3KC75"/>
<evidence type="ECO:0000259" key="1">
    <source>
        <dbReference type="Pfam" id="PF07727"/>
    </source>
</evidence>
<comment type="caution">
    <text evidence="2">The sequence shown here is derived from an EMBL/GenBank/DDBJ whole genome shotgun (WGS) entry which is preliminary data.</text>
</comment>
<accession>A0A9Q3KC75</accession>
<dbReference type="Proteomes" id="UP000765509">
    <property type="component" value="Unassembled WGS sequence"/>
</dbReference>
<dbReference type="EMBL" id="AVOT02103626">
    <property type="protein sequence ID" value="MBW0578818.1"/>
    <property type="molecule type" value="Genomic_DNA"/>
</dbReference>
<reference evidence="2" key="1">
    <citation type="submission" date="2021-03" db="EMBL/GenBank/DDBJ databases">
        <title>Draft genome sequence of rust myrtle Austropuccinia psidii MF-1, a brazilian biotype.</title>
        <authorList>
            <person name="Quecine M.C."/>
            <person name="Pachon D.M.R."/>
            <person name="Bonatelli M.L."/>
            <person name="Correr F.H."/>
            <person name="Franceschini L.M."/>
            <person name="Leite T.F."/>
            <person name="Margarido G.R.A."/>
            <person name="Almeida C.A."/>
            <person name="Ferrarezi J.A."/>
            <person name="Labate C.A."/>
        </authorList>
    </citation>
    <scope>NUCLEOTIDE SEQUENCE</scope>
    <source>
        <strain evidence="2">MF-1</strain>
    </source>
</reference>
<keyword evidence="3" id="KW-1185">Reference proteome</keyword>
<dbReference type="Pfam" id="PF07727">
    <property type="entry name" value="RVT_2"/>
    <property type="match status" value="1"/>
</dbReference>
<proteinExistence type="predicted"/>
<evidence type="ECO:0000313" key="2">
    <source>
        <dbReference type="EMBL" id="MBW0578818.1"/>
    </source>
</evidence>
<evidence type="ECO:0000313" key="3">
    <source>
        <dbReference type="Proteomes" id="UP000765509"/>
    </source>
</evidence>
<organism evidence="2 3">
    <name type="scientific">Austropuccinia psidii MF-1</name>
    <dbReference type="NCBI Taxonomy" id="1389203"/>
    <lineage>
        <taxon>Eukaryota</taxon>
        <taxon>Fungi</taxon>
        <taxon>Dikarya</taxon>
        <taxon>Basidiomycota</taxon>
        <taxon>Pucciniomycotina</taxon>
        <taxon>Pucciniomycetes</taxon>
        <taxon>Pucciniales</taxon>
        <taxon>Sphaerophragmiaceae</taxon>
        <taxon>Austropuccinia</taxon>
    </lineage>
</organism>
<name>A0A9Q3KC75_9BASI</name>
<protein>
    <recommendedName>
        <fullName evidence="1">Reverse transcriptase Ty1/copia-type domain-containing protein</fullName>
    </recommendedName>
</protein>
<gene>
    <name evidence="2" type="ORF">O181_118533</name>
</gene>
<sequence>MEALGFKSDELEPSLYIFCRCDVYIIVWVHIDDGIVLSNSKVALGEFKANLMKSLDLQWSPNVDKIVGLNLAVSDEMIAINQNQLIQQIIHDYRCPTWHQFTTLRATLPTTHTGNAINPASYQSVIGLLMYLSLGSKPDLTFSVNYLV</sequence>
<dbReference type="InterPro" id="IPR013103">
    <property type="entry name" value="RVT_2"/>
</dbReference>
<feature type="domain" description="Reverse transcriptase Ty1/copia-type" evidence="1">
    <location>
        <begin position="3"/>
        <end position="94"/>
    </location>
</feature>
<dbReference type="OrthoDB" id="4026316at2759"/>